<keyword evidence="2" id="KW-0732">Signal</keyword>
<feature type="chain" id="PRO_5045448232" evidence="2">
    <location>
        <begin position="28"/>
        <end position="174"/>
    </location>
</feature>
<feature type="signal peptide" evidence="2">
    <location>
        <begin position="1"/>
        <end position="27"/>
    </location>
</feature>
<dbReference type="PROSITE" id="PS51352">
    <property type="entry name" value="THIOREDOXIN_2"/>
    <property type="match status" value="1"/>
</dbReference>
<sequence>MNPSFVNLARRGFLAAVFTLVPLCAVAQFDKQAWPAKTPTPVLNLQDLQGHTWTTAALKGRVVVLNFWATWCAPCKEEMPTLQDLHDSPQAPVVIAVNVKEPKSRVQTFLNQRQLSLPVVLDERGDLARQWGVRVYPTTVLIAPDGQARWRVLGDLDWDGLQAEAWIKDLQRLR</sequence>
<proteinExistence type="predicted"/>
<dbReference type="EMBL" id="JASGBH010000001">
    <property type="protein sequence ID" value="MDI9232569.1"/>
    <property type="molecule type" value="Genomic_DNA"/>
</dbReference>
<dbReference type="Gene3D" id="3.40.30.10">
    <property type="entry name" value="Glutaredoxin"/>
    <property type="match status" value="1"/>
</dbReference>
<dbReference type="InterPro" id="IPR036249">
    <property type="entry name" value="Thioredoxin-like_sf"/>
</dbReference>
<evidence type="ECO:0000256" key="1">
    <source>
        <dbReference type="ARBA" id="ARBA00023284"/>
    </source>
</evidence>
<dbReference type="RefSeq" id="WP_283222972.1">
    <property type="nucleotide sequence ID" value="NZ_JASGBH010000001.1"/>
</dbReference>
<protein>
    <submittedName>
        <fullName evidence="4">TlpA disulfide reductase family protein</fullName>
    </submittedName>
</protein>
<feature type="domain" description="Thioredoxin" evidence="3">
    <location>
        <begin position="34"/>
        <end position="172"/>
    </location>
</feature>
<dbReference type="PANTHER" id="PTHR42852:SF17">
    <property type="entry name" value="THIOREDOXIN-LIKE PROTEIN HI_1115"/>
    <property type="match status" value="1"/>
</dbReference>
<evidence type="ECO:0000313" key="5">
    <source>
        <dbReference type="Proteomes" id="UP001431902"/>
    </source>
</evidence>
<comment type="caution">
    <text evidence="4">The sequence shown here is derived from an EMBL/GenBank/DDBJ whole genome shotgun (WGS) entry which is preliminary data.</text>
</comment>
<evidence type="ECO:0000313" key="4">
    <source>
        <dbReference type="EMBL" id="MDI9232569.1"/>
    </source>
</evidence>
<dbReference type="Proteomes" id="UP001431902">
    <property type="component" value="Unassembled WGS sequence"/>
</dbReference>
<dbReference type="InterPro" id="IPR013766">
    <property type="entry name" value="Thioredoxin_domain"/>
</dbReference>
<dbReference type="CDD" id="cd02966">
    <property type="entry name" value="TlpA_like_family"/>
    <property type="match status" value="1"/>
</dbReference>
<organism evidence="4 5">
    <name type="scientific">Limnohabitans lacus</name>
    <dbReference type="NCBI Taxonomy" id="3045173"/>
    <lineage>
        <taxon>Bacteria</taxon>
        <taxon>Pseudomonadati</taxon>
        <taxon>Pseudomonadota</taxon>
        <taxon>Betaproteobacteria</taxon>
        <taxon>Burkholderiales</taxon>
        <taxon>Comamonadaceae</taxon>
        <taxon>Limnohabitans</taxon>
    </lineage>
</organism>
<dbReference type="InterPro" id="IPR000866">
    <property type="entry name" value="AhpC/TSA"/>
</dbReference>
<dbReference type="Pfam" id="PF00578">
    <property type="entry name" value="AhpC-TSA"/>
    <property type="match status" value="1"/>
</dbReference>
<dbReference type="SUPFAM" id="SSF52833">
    <property type="entry name" value="Thioredoxin-like"/>
    <property type="match status" value="1"/>
</dbReference>
<reference evidence="4" key="1">
    <citation type="submission" date="2023-05" db="EMBL/GenBank/DDBJ databases">
        <title>Limnohabitans sp. strain HM2-2 Genome sequencing and assembly.</title>
        <authorList>
            <person name="Jung Y."/>
        </authorList>
    </citation>
    <scope>NUCLEOTIDE SEQUENCE</scope>
    <source>
        <strain evidence="4">HM2-2</strain>
    </source>
</reference>
<keyword evidence="5" id="KW-1185">Reference proteome</keyword>
<keyword evidence="1" id="KW-0676">Redox-active center</keyword>
<dbReference type="PROSITE" id="PS00194">
    <property type="entry name" value="THIOREDOXIN_1"/>
    <property type="match status" value="1"/>
</dbReference>
<accession>A0ABT6X378</accession>
<evidence type="ECO:0000259" key="3">
    <source>
        <dbReference type="PROSITE" id="PS51352"/>
    </source>
</evidence>
<dbReference type="PANTHER" id="PTHR42852">
    <property type="entry name" value="THIOL:DISULFIDE INTERCHANGE PROTEIN DSBE"/>
    <property type="match status" value="1"/>
</dbReference>
<dbReference type="InterPro" id="IPR050553">
    <property type="entry name" value="Thioredoxin_ResA/DsbE_sf"/>
</dbReference>
<evidence type="ECO:0000256" key="2">
    <source>
        <dbReference type="SAM" id="SignalP"/>
    </source>
</evidence>
<gene>
    <name evidence="4" type="ORF">QLQ16_01820</name>
</gene>
<dbReference type="InterPro" id="IPR017937">
    <property type="entry name" value="Thioredoxin_CS"/>
</dbReference>
<name>A0ABT6X378_9BURK</name>